<reference evidence="2 3" key="1">
    <citation type="submission" date="2019-07" db="EMBL/GenBank/DDBJ databases">
        <title>Whole genome shotgun sequence of Skermanella aerolata NBRC 106429.</title>
        <authorList>
            <person name="Hosoyama A."/>
            <person name="Uohara A."/>
            <person name="Ohji S."/>
            <person name="Ichikawa N."/>
        </authorList>
    </citation>
    <scope>NUCLEOTIDE SEQUENCE [LARGE SCALE GENOMIC DNA]</scope>
    <source>
        <strain evidence="2 3">NBRC 106429</strain>
    </source>
</reference>
<dbReference type="GO" id="GO:0004519">
    <property type="term" value="F:endonuclease activity"/>
    <property type="evidence" value="ECO:0007669"/>
    <property type="project" value="InterPro"/>
</dbReference>
<dbReference type="Gene3D" id="1.10.30.50">
    <property type="match status" value="1"/>
</dbReference>
<sequence length="223" mass="24945">MIKLNKGHAPPILQQKSAEWTRTVMDKLAGGEEPTKADKGRYAHPEIKAALVAETHGKCAYCESKVRHIAHGDIEHVVPKSVVPARWFDWDNLTLSCDICNGRKSDFHGDHDTFIDPYAVDPEQHFWIVGETVFPRPGCDAAALTERLLGLNRAELVERRSERLKGLMKLLEVIERTVDPNLKGILQADFAEEAAEDKEYAALAREVMRMAHAKLGHAAHQLA</sequence>
<comment type="caution">
    <text evidence="2">The sequence shown here is derived from an EMBL/GenBank/DDBJ whole genome shotgun (WGS) entry which is preliminary data.</text>
</comment>
<dbReference type="Pfam" id="PF01844">
    <property type="entry name" value="HNH"/>
    <property type="match status" value="1"/>
</dbReference>
<keyword evidence="3" id="KW-1185">Reference proteome</keyword>
<accession>A0A512DZL1</accession>
<gene>
    <name evidence="2" type="ORF">SAE02_60300</name>
</gene>
<dbReference type="InterPro" id="IPR002711">
    <property type="entry name" value="HNH"/>
</dbReference>
<dbReference type="GO" id="GO:0003676">
    <property type="term" value="F:nucleic acid binding"/>
    <property type="evidence" value="ECO:0007669"/>
    <property type="project" value="InterPro"/>
</dbReference>
<evidence type="ECO:0000313" key="2">
    <source>
        <dbReference type="EMBL" id="GEO41882.1"/>
    </source>
</evidence>
<dbReference type="Proteomes" id="UP000321523">
    <property type="component" value="Unassembled WGS sequence"/>
</dbReference>
<dbReference type="InterPro" id="IPR003615">
    <property type="entry name" value="HNH_nuc"/>
</dbReference>
<organism evidence="2 3">
    <name type="scientific">Skermanella aerolata</name>
    <dbReference type="NCBI Taxonomy" id="393310"/>
    <lineage>
        <taxon>Bacteria</taxon>
        <taxon>Pseudomonadati</taxon>
        <taxon>Pseudomonadota</taxon>
        <taxon>Alphaproteobacteria</taxon>
        <taxon>Rhodospirillales</taxon>
        <taxon>Azospirillaceae</taxon>
        <taxon>Skermanella</taxon>
    </lineage>
</organism>
<dbReference type="GO" id="GO:0008270">
    <property type="term" value="F:zinc ion binding"/>
    <property type="evidence" value="ECO:0007669"/>
    <property type="project" value="InterPro"/>
</dbReference>
<feature type="domain" description="HNH" evidence="1">
    <location>
        <begin position="59"/>
        <end position="106"/>
    </location>
</feature>
<protein>
    <recommendedName>
        <fullName evidence="1">HNH domain-containing protein</fullName>
    </recommendedName>
</protein>
<evidence type="ECO:0000313" key="3">
    <source>
        <dbReference type="Proteomes" id="UP000321523"/>
    </source>
</evidence>
<evidence type="ECO:0000259" key="1">
    <source>
        <dbReference type="Pfam" id="PF01844"/>
    </source>
</evidence>
<dbReference type="EMBL" id="BJYZ01000033">
    <property type="protein sequence ID" value="GEO41882.1"/>
    <property type="molecule type" value="Genomic_DNA"/>
</dbReference>
<name>A0A512DZL1_9PROT</name>
<dbReference type="AlphaFoldDB" id="A0A512DZL1"/>
<dbReference type="CDD" id="cd00085">
    <property type="entry name" value="HNHc"/>
    <property type="match status" value="1"/>
</dbReference>
<proteinExistence type="predicted"/>